<evidence type="ECO:0000256" key="1">
    <source>
        <dbReference type="ARBA" id="ARBA00004123"/>
    </source>
</evidence>
<dbReference type="EMBL" id="JAKMXF010000302">
    <property type="protein sequence ID" value="KAI6651629.1"/>
    <property type="molecule type" value="Genomic_DNA"/>
</dbReference>
<keyword evidence="5" id="KW-0539">Nucleus</keyword>
<feature type="region of interest" description="Disordered" evidence="7">
    <location>
        <begin position="1113"/>
        <end position="1137"/>
    </location>
</feature>
<feature type="domain" description="Telomere-associated protein Rif1 N-terminal" evidence="8">
    <location>
        <begin position="162"/>
        <end position="265"/>
    </location>
</feature>
<evidence type="ECO:0000313" key="9">
    <source>
        <dbReference type="EMBL" id="KAI6651629.1"/>
    </source>
</evidence>
<dbReference type="PANTHER" id="PTHR22928:SF3">
    <property type="entry name" value="TELOMERE-ASSOCIATED PROTEIN RIF1"/>
    <property type="match status" value="1"/>
</dbReference>
<dbReference type="Pfam" id="PF12231">
    <property type="entry name" value="Rif1_N"/>
    <property type="match status" value="1"/>
</dbReference>
<dbReference type="Proteomes" id="UP001165289">
    <property type="component" value="Unassembled WGS sequence"/>
</dbReference>
<evidence type="ECO:0000259" key="8">
    <source>
        <dbReference type="Pfam" id="PF12231"/>
    </source>
</evidence>
<dbReference type="GO" id="GO:0140445">
    <property type="term" value="C:chromosome, telomeric repeat region"/>
    <property type="evidence" value="ECO:0007669"/>
    <property type="project" value="TreeGrafter"/>
</dbReference>
<evidence type="ECO:0000256" key="3">
    <source>
        <dbReference type="ARBA" id="ARBA00022454"/>
    </source>
</evidence>
<evidence type="ECO:0000256" key="7">
    <source>
        <dbReference type="SAM" id="MobiDB-lite"/>
    </source>
</evidence>
<comment type="subcellular location">
    <subcellularLocation>
        <location evidence="2">Chromosome</location>
        <location evidence="2">Telomere</location>
    </subcellularLocation>
    <subcellularLocation>
        <location evidence="1">Nucleus</location>
    </subcellularLocation>
</comment>
<dbReference type="GO" id="GO:0005634">
    <property type="term" value="C:nucleus"/>
    <property type="evidence" value="ECO:0007669"/>
    <property type="project" value="UniProtKB-SubCell"/>
</dbReference>
<protein>
    <submittedName>
        <fullName evidence="9">Telomere-associated protein RIF1-like isoform X1</fullName>
    </submittedName>
</protein>
<evidence type="ECO:0000256" key="4">
    <source>
        <dbReference type="ARBA" id="ARBA00022895"/>
    </source>
</evidence>
<feature type="compositionally biased region" description="Acidic residues" evidence="7">
    <location>
        <begin position="1517"/>
        <end position="1528"/>
    </location>
</feature>
<name>A0AAV7JRV8_9METZ</name>
<reference evidence="9 10" key="1">
    <citation type="journal article" date="2023" name="BMC Biol.">
        <title>The compact genome of the sponge Oopsacas minuta (Hexactinellida) is lacking key metazoan core genes.</title>
        <authorList>
            <person name="Santini S."/>
            <person name="Schenkelaars Q."/>
            <person name="Jourda C."/>
            <person name="Duchesne M."/>
            <person name="Belahbib H."/>
            <person name="Rocher C."/>
            <person name="Selva M."/>
            <person name="Riesgo A."/>
            <person name="Vervoort M."/>
            <person name="Leys S.P."/>
            <person name="Kodjabachian L."/>
            <person name="Le Bivic A."/>
            <person name="Borchiellini C."/>
            <person name="Claverie J.M."/>
            <person name="Renard E."/>
        </authorList>
    </citation>
    <scope>NUCLEOTIDE SEQUENCE [LARGE SCALE GENOMIC DNA]</scope>
    <source>
        <strain evidence="9">SPO-2</strain>
    </source>
</reference>
<feature type="compositionally biased region" description="Polar residues" evidence="7">
    <location>
        <begin position="1114"/>
        <end position="1123"/>
    </location>
</feature>
<evidence type="ECO:0000256" key="6">
    <source>
        <dbReference type="ARBA" id="ARBA00023306"/>
    </source>
</evidence>
<keyword evidence="6" id="KW-0131">Cell cycle</keyword>
<dbReference type="InterPro" id="IPR022031">
    <property type="entry name" value="Rif1_N"/>
</dbReference>
<proteinExistence type="predicted"/>
<evidence type="ECO:0000313" key="10">
    <source>
        <dbReference type="Proteomes" id="UP001165289"/>
    </source>
</evidence>
<keyword evidence="4" id="KW-0779">Telomere</keyword>
<keyword evidence="10" id="KW-1185">Reference proteome</keyword>
<comment type="caution">
    <text evidence="9">The sequence shown here is derived from an EMBL/GenBank/DDBJ whole genome shotgun (WGS) entry which is preliminary data.</text>
</comment>
<keyword evidence="3" id="KW-0158">Chromosome</keyword>
<dbReference type="PANTHER" id="PTHR22928">
    <property type="entry name" value="TELOMERE-ASSOCIATED PROTEIN RIF1"/>
    <property type="match status" value="1"/>
</dbReference>
<evidence type="ECO:0000256" key="5">
    <source>
        <dbReference type="ARBA" id="ARBA00023242"/>
    </source>
</evidence>
<gene>
    <name evidence="9" type="ORF">LOD99_4880</name>
</gene>
<organism evidence="9 10">
    <name type="scientific">Oopsacas minuta</name>
    <dbReference type="NCBI Taxonomy" id="111878"/>
    <lineage>
        <taxon>Eukaryota</taxon>
        <taxon>Metazoa</taxon>
        <taxon>Porifera</taxon>
        <taxon>Hexactinellida</taxon>
        <taxon>Hexasterophora</taxon>
        <taxon>Lyssacinosida</taxon>
        <taxon>Leucopsacidae</taxon>
        <taxon>Oopsacas</taxon>
    </lineage>
</organism>
<accession>A0AAV7JRV8</accession>
<sequence length="1629" mass="181502">MELSLSDVCEKISNTNLRTNNKTELYRNASELFDSCQIGEITDDLPLTSQSVKNIQTDLTARDEELKVSASHLFLSLVHLSKTITPQLSQRPDCWTIPIKSFLSDAGYLVQTCFPLLGSTNIVSQQKSLSIVMQYIDQIKSWSVQTNEEAQMLLTHLVEMCVLPRLENMLGEPERQEVLAMEIWQQLIHSIGNYIPIIKHELINRLLKLIEFCFKNTREGVQLCAYKSWSILIRTFSLHPTFLVKKLRLFNVPLLSSAVKQDHRYAAVDVERAKTWCQLILSLMPELQDHANSVCTPFFLFCIGLDPKLTLSRKFNETFETHFNSLTNSRNSSDSLQESLPIHFTQDAQPTVSTVLSSIENDANFMTLLSSLNNTQHLPKKAVLDPESMFDWRKQLCYQGIKSLAQFLNITQPCNQSYTDTNTDKNNINVRNAWILDNHKVLLTLIGLSVHHFDPSEGAILSECFGNITHIMTSAESGVNSADLLYPSLVICQTAVSRKHSIHTVISLIESVYNSIPGQLSLPLSDSTNSATALLFIEILLDHHMLNSGDVPDSFFNLYQQLLYCSNIGSRDVREYQHFLAKLETPHNDVSMLWRSWKLTAEALLVNIQSSNGVKQEDSTPVSTYSYTLSFLLTQTINPPNSISLVKECACVWKKLATNILKLISEVCSSDGNLFVNSICQRIDSVITEPQLQNTDYFFFITLLLDDLVSLLDLNHSVVYTGIDTIISPFKLPTTPFLVSSDKLGNITSCVLAISRFLNYGYFSEIPDSINGSTDVIIEHIAASQSISNIIKTSIYLFSRLDNTLLIQNVLACLSTPLGLYFELFYSSSSISSIKSSSEIELFTSLMDKLWAAIKSTILTNFESYNTQLLLILCPILIPLFHTTDRSIVSSASEFFSRTFIGCTEDSDFPESLKTILYSLETLDIVESQVSEQPDSSLTAKLRKIQGVRKMDARDEISSPTKRVKLSSDETLNSNKVKLVSNESSTFNSDIQIISSNDTTIGPMDLALSNPIPCEEDPLSLLENVITLFDDRDNNINDSITISPTHVAPNTPDTPGHNTSIRLKTQLKSNSEQKLKQTKLKLKGNWPVSPNEKEKKAFFKLELTPIRLEEFPKSSPTHNTVNRKLQFPPDNYEQETVSKDCPDVQILDLDFEPVHDTTTTSLDKPAVDTKQLDLDSVEEFIKNIPLSDIISPDELETKYNIFPTHSINDVSVSDGTSSLMTLSSSSVTQSLTPPITQPEPEIPVNADSEADSLLAFNNCIQTDNESVPINLELFDAVDVEPMEIDEGKAKLEQEQANNISADSIATKDDVMNTSALMKDFSPEASTTLQSSNQFNTPKQSILKKHTIFSPSPIDKKVSFANPIQKTHAISVSPRTRKLRTQKQSPTSKLMSATTSIAIRRATRLGTTGVSTNPEDPICSALLECTEPVDALVPFLTSQSVSRGITGLLKAKKIETIGDLAVLNEREAETLPIQPPKLQTLRTAFSKYQVTQFGSPGDLTRQSNNPLFFPRPPVEEQGAGEEEKTENDQDQVVPFQVLEATDFTNNNNTDSIAVDIPQCPVDIDEGDSPTAPERTSTFVQTESITSSALVNELAEKLPGELESYSQEKLNLILNSLCQLIPSIAGQFTTK</sequence>
<feature type="region of interest" description="Disordered" evidence="7">
    <location>
        <begin position="1508"/>
        <end position="1530"/>
    </location>
</feature>
<dbReference type="GO" id="GO:0000723">
    <property type="term" value="P:telomere maintenance"/>
    <property type="evidence" value="ECO:0007669"/>
    <property type="project" value="TreeGrafter"/>
</dbReference>
<evidence type="ECO:0000256" key="2">
    <source>
        <dbReference type="ARBA" id="ARBA00004574"/>
    </source>
</evidence>